<reference evidence="1" key="2">
    <citation type="submission" date="2025-08" db="UniProtKB">
        <authorList>
            <consortium name="Ensembl"/>
        </authorList>
    </citation>
    <scope>IDENTIFICATION</scope>
</reference>
<evidence type="ECO:0000313" key="2">
    <source>
        <dbReference type="Proteomes" id="UP000694556"/>
    </source>
</evidence>
<accession>A0A8C3BMF1</accession>
<reference evidence="1" key="3">
    <citation type="submission" date="2025-09" db="UniProtKB">
        <authorList>
            <consortium name="Ensembl"/>
        </authorList>
    </citation>
    <scope>IDENTIFICATION</scope>
</reference>
<dbReference type="AlphaFoldDB" id="A0A8C3BMF1"/>
<dbReference type="Ensembl" id="ENSCMMT00000007389.1">
    <property type="protein sequence ID" value="ENSCMMP00000006661.1"/>
    <property type="gene ID" value="ENSCMMG00000004258.1"/>
</dbReference>
<name>A0A8C3BMF1_CAIMO</name>
<reference evidence="1" key="1">
    <citation type="submission" date="2018-09" db="EMBL/GenBank/DDBJ databases">
        <title>Common duck and Muscovy duck high density SNP chip.</title>
        <authorList>
            <person name="Vignal A."/>
            <person name="Thebault N."/>
            <person name="Warren W.C."/>
        </authorList>
    </citation>
    <scope>NUCLEOTIDE SEQUENCE [LARGE SCALE GENOMIC DNA]</scope>
</reference>
<sequence length="93" mass="10913">MSCLQLDSCYTLSQVLSQLSHKDGVLHENFHNSFREIRHLFNSFGNVLLCSHLLRVYFNHIDSADSLVSFQFCMHWENHLLLFFMVLPVALQQ</sequence>
<dbReference type="Proteomes" id="UP000694556">
    <property type="component" value="Chromosome 4"/>
</dbReference>
<protein>
    <submittedName>
        <fullName evidence="1">Uncharacterized protein</fullName>
    </submittedName>
</protein>
<evidence type="ECO:0000313" key="1">
    <source>
        <dbReference type="Ensembl" id="ENSCMMP00000006661.1"/>
    </source>
</evidence>
<proteinExistence type="predicted"/>
<keyword evidence="2" id="KW-1185">Reference proteome</keyword>
<organism evidence="1 2">
    <name type="scientific">Cairina moschata</name>
    <name type="common">Muscovy duck</name>
    <dbReference type="NCBI Taxonomy" id="8855"/>
    <lineage>
        <taxon>Eukaryota</taxon>
        <taxon>Metazoa</taxon>
        <taxon>Chordata</taxon>
        <taxon>Craniata</taxon>
        <taxon>Vertebrata</taxon>
        <taxon>Euteleostomi</taxon>
        <taxon>Archelosauria</taxon>
        <taxon>Archosauria</taxon>
        <taxon>Dinosauria</taxon>
        <taxon>Saurischia</taxon>
        <taxon>Theropoda</taxon>
        <taxon>Coelurosauria</taxon>
        <taxon>Aves</taxon>
        <taxon>Neognathae</taxon>
        <taxon>Galloanserae</taxon>
        <taxon>Anseriformes</taxon>
        <taxon>Anatidae</taxon>
        <taxon>Anatinae</taxon>
        <taxon>Cairina</taxon>
    </lineage>
</organism>